<gene>
    <name evidence="2" type="ORF">IC229_06460</name>
</gene>
<keyword evidence="1" id="KW-0472">Membrane</keyword>
<reference evidence="2" key="1">
    <citation type="submission" date="2020-09" db="EMBL/GenBank/DDBJ databases">
        <authorList>
            <person name="Kim M.K."/>
        </authorList>
    </citation>
    <scope>NUCLEOTIDE SEQUENCE</scope>
    <source>
        <strain evidence="2">BT702</strain>
    </source>
</reference>
<protein>
    <submittedName>
        <fullName evidence="2">Uncharacterized protein</fullName>
    </submittedName>
</protein>
<feature type="transmembrane region" description="Helical" evidence="1">
    <location>
        <begin position="80"/>
        <end position="99"/>
    </location>
</feature>
<dbReference type="EMBL" id="JACWZY010000004">
    <property type="protein sequence ID" value="MBD2700267.1"/>
    <property type="molecule type" value="Genomic_DNA"/>
</dbReference>
<proteinExistence type="predicted"/>
<evidence type="ECO:0000313" key="3">
    <source>
        <dbReference type="Proteomes" id="UP000598820"/>
    </source>
</evidence>
<feature type="transmembrane region" description="Helical" evidence="1">
    <location>
        <begin position="166"/>
        <end position="189"/>
    </location>
</feature>
<keyword evidence="1" id="KW-1133">Transmembrane helix</keyword>
<evidence type="ECO:0000313" key="2">
    <source>
        <dbReference type="EMBL" id="MBD2700267.1"/>
    </source>
</evidence>
<dbReference type="Proteomes" id="UP000598820">
    <property type="component" value="Unassembled WGS sequence"/>
</dbReference>
<feature type="transmembrane region" description="Helical" evidence="1">
    <location>
        <begin position="51"/>
        <end position="74"/>
    </location>
</feature>
<name>A0A926XU80_9BACT</name>
<keyword evidence="1" id="KW-0812">Transmembrane</keyword>
<feature type="transmembrane region" description="Helical" evidence="1">
    <location>
        <begin position="136"/>
        <end position="154"/>
    </location>
</feature>
<dbReference type="AlphaFoldDB" id="A0A926XU80"/>
<sequence>MDMELNLDDFKAAWQKYEQKLDANQQSMHHILAIVQRNRSRSTLDKMIREIRLPGVILFILVWFFVAVIAGNAFDYTDTIQYVPAGCYVLIAATGFYFLMKHLATLRRTTLPTHDLRQALITLIQLRIRHSTLMKWVWILAMLAGSMIMLPTVVRRFASNGWLYTGLIVGVPIVITSLSVGLASLAGMFKDRYLVELRAQVDELDESPQNR</sequence>
<evidence type="ECO:0000256" key="1">
    <source>
        <dbReference type="SAM" id="Phobius"/>
    </source>
</evidence>
<organism evidence="2 3">
    <name type="scientific">Spirosoma profusum</name>
    <dbReference type="NCBI Taxonomy" id="2771354"/>
    <lineage>
        <taxon>Bacteria</taxon>
        <taxon>Pseudomonadati</taxon>
        <taxon>Bacteroidota</taxon>
        <taxon>Cytophagia</taxon>
        <taxon>Cytophagales</taxon>
        <taxon>Cytophagaceae</taxon>
        <taxon>Spirosoma</taxon>
    </lineage>
</organism>
<dbReference type="RefSeq" id="WP_190886132.1">
    <property type="nucleotide sequence ID" value="NZ_JACWZY010000004.1"/>
</dbReference>
<accession>A0A926XU80</accession>
<keyword evidence="3" id="KW-1185">Reference proteome</keyword>
<comment type="caution">
    <text evidence="2">The sequence shown here is derived from an EMBL/GenBank/DDBJ whole genome shotgun (WGS) entry which is preliminary data.</text>
</comment>